<organism evidence="5 8">
    <name type="scientific">Saccharopolyspora kobensis</name>
    <dbReference type="NCBI Taxonomy" id="146035"/>
    <lineage>
        <taxon>Bacteria</taxon>
        <taxon>Bacillati</taxon>
        <taxon>Actinomycetota</taxon>
        <taxon>Actinomycetes</taxon>
        <taxon>Pseudonocardiales</taxon>
        <taxon>Pseudonocardiaceae</taxon>
        <taxon>Saccharopolyspora</taxon>
    </lineage>
</organism>
<evidence type="ECO:0000256" key="1">
    <source>
        <dbReference type="ARBA" id="ARBA00022603"/>
    </source>
</evidence>
<keyword evidence="7" id="KW-1185">Reference proteome</keyword>
<feature type="region of interest" description="Disordered" evidence="4">
    <location>
        <begin position="15"/>
        <end position="38"/>
    </location>
</feature>
<protein>
    <submittedName>
        <fullName evidence="5">Predicted O-methyltransferase YrrM</fullName>
    </submittedName>
</protein>
<reference evidence="7 8" key="1">
    <citation type="submission" date="2016-10" db="EMBL/GenBank/DDBJ databases">
        <authorList>
            <person name="Varghese N."/>
            <person name="Submissions S."/>
        </authorList>
    </citation>
    <scope>NUCLEOTIDE SEQUENCE [LARGE SCALE GENOMIC DNA]</scope>
    <source>
        <strain evidence="8">ATCC 20501</strain>
        <strain evidence="6 7">CGMCC 4.3529</strain>
    </source>
</reference>
<evidence type="ECO:0000313" key="8">
    <source>
        <dbReference type="Proteomes" id="UP000236729"/>
    </source>
</evidence>
<dbReference type="GO" id="GO:0008757">
    <property type="term" value="F:S-adenosylmethionine-dependent methyltransferase activity"/>
    <property type="evidence" value="ECO:0007669"/>
    <property type="project" value="TreeGrafter"/>
</dbReference>
<dbReference type="InterPro" id="IPR029063">
    <property type="entry name" value="SAM-dependent_MTases_sf"/>
</dbReference>
<evidence type="ECO:0000256" key="3">
    <source>
        <dbReference type="ARBA" id="ARBA00022691"/>
    </source>
</evidence>
<dbReference type="SUPFAM" id="SSF53335">
    <property type="entry name" value="S-adenosyl-L-methionine-dependent methyltransferases"/>
    <property type="match status" value="1"/>
</dbReference>
<dbReference type="EMBL" id="FNVB01000005">
    <property type="protein sequence ID" value="SEG77907.1"/>
    <property type="molecule type" value="Genomic_DNA"/>
</dbReference>
<evidence type="ECO:0000313" key="7">
    <source>
        <dbReference type="Proteomes" id="UP000199690"/>
    </source>
</evidence>
<keyword evidence="1 5" id="KW-0489">Methyltransferase</keyword>
<accession>A0A1H6CYM6</accession>
<gene>
    <name evidence="5" type="ORF">SAMN02982929_03694</name>
    <name evidence="6" type="ORF">SAMN05216506_102289</name>
</gene>
<dbReference type="InterPro" id="IPR050362">
    <property type="entry name" value="Cation-dep_OMT"/>
</dbReference>
<dbReference type="Proteomes" id="UP000199690">
    <property type="component" value="Unassembled WGS sequence"/>
</dbReference>
<dbReference type="PROSITE" id="PS51682">
    <property type="entry name" value="SAM_OMT_I"/>
    <property type="match status" value="1"/>
</dbReference>
<evidence type="ECO:0000256" key="2">
    <source>
        <dbReference type="ARBA" id="ARBA00022679"/>
    </source>
</evidence>
<name>A0A1H6CYM6_9PSEU</name>
<dbReference type="EMBL" id="FOME01000002">
    <property type="protein sequence ID" value="SFD03917.1"/>
    <property type="molecule type" value="Genomic_DNA"/>
</dbReference>
<evidence type="ECO:0000256" key="4">
    <source>
        <dbReference type="SAM" id="MobiDB-lite"/>
    </source>
</evidence>
<dbReference type="PANTHER" id="PTHR10509:SF85">
    <property type="entry name" value="O-METHYLTRANSFERASE RV1220C-RELATED"/>
    <property type="match status" value="1"/>
</dbReference>
<dbReference type="SMR" id="A0A1H6CYM6"/>
<keyword evidence="3" id="KW-0949">S-adenosyl-L-methionine</keyword>
<dbReference type="Gene3D" id="3.40.50.150">
    <property type="entry name" value="Vaccinia Virus protein VP39"/>
    <property type="match status" value="1"/>
</dbReference>
<evidence type="ECO:0000313" key="6">
    <source>
        <dbReference type="EMBL" id="SFD03917.1"/>
    </source>
</evidence>
<sequence>MSTTSITFRVVIPETPLGAGPAGREQTPLRMPDGPQGTSVGASPLHVLRFLAAALQAKAAVEVGTGSGETALWLLRGMVPDGVVTSIDADASVHREARGTLRDAGVPASRTRLIAGRAVDLMPRLTEGGYDLVSVNIATTEYPQYLELGLRLLRPGGVIVFAGTQLAGPDTRGAMAQALRELIREVQSDDTLVPVTLPTGPGLLAITKRT</sequence>
<evidence type="ECO:0000313" key="5">
    <source>
        <dbReference type="EMBL" id="SEG77907.1"/>
    </source>
</evidence>
<accession>A0A1I1P271</accession>
<dbReference type="PANTHER" id="PTHR10509">
    <property type="entry name" value="O-METHYLTRANSFERASE-RELATED"/>
    <property type="match status" value="1"/>
</dbReference>
<dbReference type="CDD" id="cd02440">
    <property type="entry name" value="AdoMet_MTases"/>
    <property type="match status" value="1"/>
</dbReference>
<dbReference type="InterPro" id="IPR002935">
    <property type="entry name" value="SAM_O-MeTrfase"/>
</dbReference>
<proteinExistence type="predicted"/>
<reference evidence="5" key="2">
    <citation type="submission" date="2016-10" db="EMBL/GenBank/DDBJ databases">
        <authorList>
            <person name="de Groot N.N."/>
        </authorList>
    </citation>
    <scope>NUCLEOTIDE SEQUENCE [LARGE SCALE GENOMIC DNA]</scope>
    <source>
        <strain evidence="5">ATCC 20501</strain>
    </source>
</reference>
<dbReference type="GO" id="GO:0032259">
    <property type="term" value="P:methylation"/>
    <property type="evidence" value="ECO:0007669"/>
    <property type="project" value="UniProtKB-KW"/>
</dbReference>
<dbReference type="GO" id="GO:0008171">
    <property type="term" value="F:O-methyltransferase activity"/>
    <property type="evidence" value="ECO:0007669"/>
    <property type="project" value="InterPro"/>
</dbReference>
<dbReference type="Pfam" id="PF01596">
    <property type="entry name" value="Methyltransf_3"/>
    <property type="match status" value="1"/>
</dbReference>
<dbReference type="AlphaFoldDB" id="A0A1H6CYM6"/>
<dbReference type="Proteomes" id="UP000236729">
    <property type="component" value="Unassembled WGS sequence"/>
</dbReference>
<keyword evidence="2 5" id="KW-0808">Transferase</keyword>